<sequence>MADIDFFKVVNDTYGHLIGDKVIRDIAKLIQASIRKDQDWVGRYGGEEFLITLNNTDVKDAFIVCEKIRKIIENTTFEYEEAKVKVTASFGVYGIVSTKLDIEGFINAADKSLYAAKVTGRNKTVISENI</sequence>
<dbReference type="SUPFAM" id="SSF55073">
    <property type="entry name" value="Nucleotide cyclase"/>
    <property type="match status" value="1"/>
</dbReference>
<dbReference type="InterPro" id="IPR050469">
    <property type="entry name" value="Diguanylate_Cyclase"/>
</dbReference>
<comment type="caution">
    <text evidence="2">The sequence shown here is derived from an EMBL/GenBank/DDBJ whole genome shotgun (WGS) entry which is preliminary data.</text>
</comment>
<dbReference type="InterPro" id="IPR029787">
    <property type="entry name" value="Nucleotide_cyclase"/>
</dbReference>
<keyword evidence="2" id="KW-0548">Nucleotidyltransferase</keyword>
<accession>A0A645HX48</accession>
<dbReference type="AlphaFoldDB" id="A0A645HX48"/>
<reference evidence="2" key="1">
    <citation type="submission" date="2019-08" db="EMBL/GenBank/DDBJ databases">
        <authorList>
            <person name="Kucharzyk K."/>
            <person name="Murdoch R.W."/>
            <person name="Higgins S."/>
            <person name="Loffler F."/>
        </authorList>
    </citation>
    <scope>NUCLEOTIDE SEQUENCE</scope>
</reference>
<dbReference type="PROSITE" id="PS50887">
    <property type="entry name" value="GGDEF"/>
    <property type="match status" value="1"/>
</dbReference>
<dbReference type="EMBL" id="VSSQ01100710">
    <property type="protein sequence ID" value="MPN42749.1"/>
    <property type="molecule type" value="Genomic_DNA"/>
</dbReference>
<dbReference type="EC" id="2.7.7.65" evidence="2"/>
<organism evidence="2">
    <name type="scientific">bioreactor metagenome</name>
    <dbReference type="NCBI Taxonomy" id="1076179"/>
    <lineage>
        <taxon>unclassified sequences</taxon>
        <taxon>metagenomes</taxon>
        <taxon>ecological metagenomes</taxon>
    </lineage>
</organism>
<evidence type="ECO:0000313" key="2">
    <source>
        <dbReference type="EMBL" id="MPN42749.1"/>
    </source>
</evidence>
<dbReference type="PANTHER" id="PTHR45138:SF9">
    <property type="entry name" value="DIGUANYLATE CYCLASE DGCM-RELATED"/>
    <property type="match status" value="1"/>
</dbReference>
<feature type="domain" description="GGDEF" evidence="1">
    <location>
        <begin position="1"/>
        <end position="129"/>
    </location>
</feature>
<dbReference type="InterPro" id="IPR043128">
    <property type="entry name" value="Rev_trsase/Diguanyl_cyclase"/>
</dbReference>
<dbReference type="NCBIfam" id="TIGR00254">
    <property type="entry name" value="GGDEF"/>
    <property type="match status" value="1"/>
</dbReference>
<dbReference type="CDD" id="cd01949">
    <property type="entry name" value="GGDEF"/>
    <property type="match status" value="1"/>
</dbReference>
<protein>
    <submittedName>
        <fullName evidence="2">Putative diguanylate cyclase DgcT</fullName>
        <ecNumber evidence="2">2.7.7.65</ecNumber>
    </submittedName>
</protein>
<proteinExistence type="predicted"/>
<dbReference type="PANTHER" id="PTHR45138">
    <property type="entry name" value="REGULATORY COMPONENTS OF SENSORY TRANSDUCTION SYSTEM"/>
    <property type="match status" value="1"/>
</dbReference>
<evidence type="ECO:0000259" key="1">
    <source>
        <dbReference type="PROSITE" id="PS50887"/>
    </source>
</evidence>
<gene>
    <name evidence="2" type="primary">dgcT_8</name>
    <name evidence="2" type="ORF">SDC9_190306</name>
</gene>
<dbReference type="InterPro" id="IPR000160">
    <property type="entry name" value="GGDEF_dom"/>
</dbReference>
<keyword evidence="2" id="KW-0808">Transferase</keyword>
<dbReference type="SMART" id="SM00267">
    <property type="entry name" value="GGDEF"/>
    <property type="match status" value="1"/>
</dbReference>
<name>A0A645HX48_9ZZZZ</name>
<dbReference type="Pfam" id="PF00990">
    <property type="entry name" value="GGDEF"/>
    <property type="match status" value="1"/>
</dbReference>
<dbReference type="GO" id="GO:0052621">
    <property type="term" value="F:diguanylate cyclase activity"/>
    <property type="evidence" value="ECO:0007669"/>
    <property type="project" value="UniProtKB-EC"/>
</dbReference>
<dbReference type="Gene3D" id="3.30.70.270">
    <property type="match status" value="1"/>
</dbReference>